<dbReference type="EC" id="2.7.1.71" evidence="3 11"/>
<dbReference type="InterPro" id="IPR001387">
    <property type="entry name" value="Cro/C1-type_HTH"/>
</dbReference>
<protein>
    <recommendedName>
        <fullName evidence="3 11">Shikimate kinase</fullName>
        <shortName evidence="11">SK</shortName>
        <ecNumber evidence="3 11">2.7.1.71</ecNumber>
    </recommendedName>
</protein>
<dbReference type="CDD" id="cd00464">
    <property type="entry name" value="SK"/>
    <property type="match status" value="1"/>
</dbReference>
<keyword evidence="5 11" id="KW-0808">Transferase</keyword>
<evidence type="ECO:0000256" key="11">
    <source>
        <dbReference type="HAMAP-Rule" id="MF_00109"/>
    </source>
</evidence>
<evidence type="ECO:0000256" key="6">
    <source>
        <dbReference type="ARBA" id="ARBA00022741"/>
    </source>
</evidence>
<dbReference type="InterPro" id="IPR031322">
    <property type="entry name" value="Shikimate/glucono_kinase"/>
</dbReference>
<feature type="binding site" evidence="11">
    <location>
        <position position="138"/>
    </location>
    <ligand>
        <name>Mg(2+)</name>
        <dbReference type="ChEBI" id="CHEBI:18420"/>
    </ligand>
</feature>
<evidence type="ECO:0000256" key="8">
    <source>
        <dbReference type="ARBA" id="ARBA00022840"/>
    </source>
</evidence>
<keyword evidence="4 11" id="KW-0028">Amino-acid biosynthesis</keyword>
<comment type="similarity">
    <text evidence="2 11">Belongs to the shikimate kinase family.</text>
</comment>
<proteinExistence type="inferred from homology"/>
<comment type="subunit">
    <text evidence="11">Monomer.</text>
</comment>
<evidence type="ECO:0000256" key="5">
    <source>
        <dbReference type="ARBA" id="ARBA00022679"/>
    </source>
</evidence>
<evidence type="ECO:0000256" key="3">
    <source>
        <dbReference type="ARBA" id="ARBA00012154"/>
    </source>
</evidence>
<dbReference type="PANTHER" id="PTHR21087">
    <property type="entry name" value="SHIKIMATE KINASE"/>
    <property type="match status" value="1"/>
</dbReference>
<comment type="caution">
    <text evidence="11">Lacks conserved residue(s) required for the propagation of feature annotation.</text>
</comment>
<feature type="binding site" evidence="11">
    <location>
        <position position="203"/>
    </location>
    <ligand>
        <name>substrate</name>
    </ligand>
</feature>
<dbReference type="SUPFAM" id="SSF52540">
    <property type="entry name" value="P-loop containing nucleoside triphosphate hydrolases"/>
    <property type="match status" value="1"/>
</dbReference>
<keyword evidence="9 11" id="KW-0057">Aromatic amino acid biosynthesis</keyword>
<dbReference type="CDD" id="cd00093">
    <property type="entry name" value="HTH_XRE"/>
    <property type="match status" value="1"/>
</dbReference>
<dbReference type="InterPro" id="IPR023000">
    <property type="entry name" value="Shikimate_kinase_CS"/>
</dbReference>
<feature type="domain" description="HTH cro/C1-type" evidence="12">
    <location>
        <begin position="22"/>
        <end position="76"/>
    </location>
</feature>
<dbReference type="Proteomes" id="UP000266483">
    <property type="component" value="Unassembled WGS sequence"/>
</dbReference>
<organism evidence="13 14">
    <name type="scientific">Neopusillimonas maritima</name>
    <dbReference type="NCBI Taxonomy" id="2026239"/>
    <lineage>
        <taxon>Bacteria</taxon>
        <taxon>Pseudomonadati</taxon>
        <taxon>Pseudomonadota</taxon>
        <taxon>Betaproteobacteria</taxon>
        <taxon>Burkholderiales</taxon>
        <taxon>Alcaligenaceae</taxon>
        <taxon>Neopusillimonas</taxon>
    </lineage>
</organism>
<evidence type="ECO:0000259" key="12">
    <source>
        <dbReference type="PROSITE" id="PS50943"/>
    </source>
</evidence>
<evidence type="ECO:0000256" key="9">
    <source>
        <dbReference type="ARBA" id="ARBA00023141"/>
    </source>
</evidence>
<keyword evidence="11" id="KW-0460">Magnesium</keyword>
<dbReference type="Gene3D" id="1.10.260.40">
    <property type="entry name" value="lambda repressor-like DNA-binding domains"/>
    <property type="match status" value="1"/>
</dbReference>
<dbReference type="Gene3D" id="3.40.50.300">
    <property type="entry name" value="P-loop containing nucleotide triphosphate hydrolases"/>
    <property type="match status" value="1"/>
</dbReference>
<feature type="binding site" evidence="11">
    <location>
        <position position="263"/>
    </location>
    <ligand>
        <name>substrate</name>
    </ligand>
</feature>
<dbReference type="SMART" id="SM00530">
    <property type="entry name" value="HTH_XRE"/>
    <property type="match status" value="1"/>
</dbReference>
<evidence type="ECO:0000256" key="7">
    <source>
        <dbReference type="ARBA" id="ARBA00022777"/>
    </source>
</evidence>
<dbReference type="EMBL" id="NQOU01000001">
    <property type="protein sequence ID" value="RII83708.1"/>
    <property type="molecule type" value="Genomic_DNA"/>
</dbReference>
<keyword evidence="11" id="KW-0479">Metal-binding</keyword>
<keyword evidence="14" id="KW-1185">Reference proteome</keyword>
<name>A0ABX9MYT2_9BURK</name>
<dbReference type="RefSeq" id="WP_119440582.1">
    <property type="nucleotide sequence ID" value="NZ_CP170494.1"/>
</dbReference>
<dbReference type="NCBIfam" id="NF006015">
    <property type="entry name" value="PRK08154.1"/>
    <property type="match status" value="1"/>
</dbReference>
<keyword evidence="7 11" id="KW-0418">Kinase</keyword>
<feature type="binding site" evidence="11">
    <location>
        <begin position="134"/>
        <end position="139"/>
    </location>
    <ligand>
        <name>ATP</name>
        <dbReference type="ChEBI" id="CHEBI:30616"/>
    </ligand>
</feature>
<comment type="caution">
    <text evidence="13">The sequence shown here is derived from an EMBL/GenBank/DDBJ whole genome shotgun (WGS) entry which is preliminary data.</text>
</comment>
<dbReference type="PRINTS" id="PR01100">
    <property type="entry name" value="SHIKIMTKNASE"/>
</dbReference>
<dbReference type="InterPro" id="IPR010982">
    <property type="entry name" value="Lambda_DNA-bd_dom_sf"/>
</dbReference>
<evidence type="ECO:0000256" key="10">
    <source>
        <dbReference type="ARBA" id="ARBA00048567"/>
    </source>
</evidence>
<dbReference type="PANTHER" id="PTHR21087:SF16">
    <property type="entry name" value="SHIKIMATE KINASE 1, CHLOROPLASTIC"/>
    <property type="match status" value="1"/>
</dbReference>
<keyword evidence="11" id="KW-0963">Cytoplasm</keyword>
<evidence type="ECO:0000256" key="1">
    <source>
        <dbReference type="ARBA" id="ARBA00004842"/>
    </source>
</evidence>
<gene>
    <name evidence="11" type="primary">aroK</name>
    <name evidence="13" type="ORF">CJO09_00170</name>
</gene>
<dbReference type="HAMAP" id="MF_00109">
    <property type="entry name" value="Shikimate_kinase"/>
    <property type="match status" value="1"/>
</dbReference>
<dbReference type="Pfam" id="PF01381">
    <property type="entry name" value="HTH_3"/>
    <property type="match status" value="1"/>
</dbReference>
<comment type="catalytic activity">
    <reaction evidence="10 11">
        <text>shikimate + ATP = 3-phosphoshikimate + ADP + H(+)</text>
        <dbReference type="Rhea" id="RHEA:13121"/>
        <dbReference type="ChEBI" id="CHEBI:15378"/>
        <dbReference type="ChEBI" id="CHEBI:30616"/>
        <dbReference type="ChEBI" id="CHEBI:36208"/>
        <dbReference type="ChEBI" id="CHEBI:145989"/>
        <dbReference type="ChEBI" id="CHEBI:456216"/>
        <dbReference type="EC" id="2.7.1.71"/>
    </reaction>
</comment>
<evidence type="ECO:0000313" key="13">
    <source>
        <dbReference type="EMBL" id="RII83708.1"/>
    </source>
</evidence>
<dbReference type="PROSITE" id="PS50943">
    <property type="entry name" value="HTH_CROC1"/>
    <property type="match status" value="1"/>
</dbReference>
<keyword evidence="6 11" id="KW-0547">Nucleotide-binding</keyword>
<feature type="binding site" evidence="11">
    <location>
        <position position="180"/>
    </location>
    <ligand>
        <name>substrate</name>
    </ligand>
</feature>
<comment type="function">
    <text evidence="11">Catalyzes the specific phosphorylation of the 3-hydroxyl group of shikimic acid using ATP as a cosubstrate.</text>
</comment>
<feature type="binding site" evidence="11">
    <location>
        <position position="242"/>
    </location>
    <ligand>
        <name>ATP</name>
        <dbReference type="ChEBI" id="CHEBI:30616"/>
    </ligand>
</feature>
<dbReference type="InterPro" id="IPR027417">
    <property type="entry name" value="P-loop_NTPase"/>
</dbReference>
<evidence type="ECO:0000313" key="14">
    <source>
        <dbReference type="Proteomes" id="UP000266483"/>
    </source>
</evidence>
<evidence type="ECO:0000256" key="4">
    <source>
        <dbReference type="ARBA" id="ARBA00022605"/>
    </source>
</evidence>
<dbReference type="InterPro" id="IPR000623">
    <property type="entry name" value="Shikimate_kinase/TSH1"/>
</dbReference>
<dbReference type="PROSITE" id="PS01128">
    <property type="entry name" value="SHIKIMATE_KINASE"/>
    <property type="match status" value="1"/>
</dbReference>
<comment type="cofactor">
    <cofactor evidence="11">
        <name>Mg(2+)</name>
        <dbReference type="ChEBI" id="CHEBI:18420"/>
    </cofactor>
    <text evidence="11">Binds 1 Mg(2+) ion per subunit.</text>
</comment>
<sequence>MTVTDHDEQGIQSLCLRLGQRVRRKRAARAMTMKQLAAESDISLPYLSRVEKGDGNVSISVLQRLARALNVSMDSLLSDQDEYGVDYALIVELLKRQTPDSLREIRSHLVETLGQGKTHCTGAPHRIALIGLRGAGKSSIGPLLSHALGMPFVELNALVAERAGMALSEFFSIYGQSGFRRLERDCLEQVIAHYPQVIIATGGGIVAEPATYELLLHSFFVCWLHATPEVHFQRVMKQHDARIATPALRDEAMANILASLEARCKLYALAHAQVDTTHLTTEQVAKQMLIQLQRTR</sequence>
<reference evidence="13 14" key="1">
    <citation type="submission" date="2017-08" db="EMBL/GenBank/DDBJ databases">
        <title>Pusillimonas indicus sp. nov., a member of the family Alcaligenaceae isolated from surface seawater.</title>
        <authorList>
            <person name="Li J."/>
        </authorList>
    </citation>
    <scope>NUCLEOTIDE SEQUENCE [LARGE SCALE GENOMIC DNA]</scope>
    <source>
        <strain evidence="13 14">17-4A</strain>
    </source>
</reference>
<dbReference type="SUPFAM" id="SSF47413">
    <property type="entry name" value="lambda repressor-like DNA-binding domains"/>
    <property type="match status" value="1"/>
</dbReference>
<comment type="pathway">
    <text evidence="1 11">Metabolic intermediate biosynthesis; chorismate biosynthesis; chorismate from D-erythrose 4-phosphate and phosphoenolpyruvate: step 5/7.</text>
</comment>
<evidence type="ECO:0000256" key="2">
    <source>
        <dbReference type="ARBA" id="ARBA00006997"/>
    </source>
</evidence>
<keyword evidence="8 11" id="KW-0067">ATP-binding</keyword>
<dbReference type="Pfam" id="PF01202">
    <property type="entry name" value="SKI"/>
    <property type="match status" value="1"/>
</dbReference>
<accession>A0ABX9MYT2</accession>
<comment type="subcellular location">
    <subcellularLocation>
        <location evidence="11">Cytoplasm</location>
    </subcellularLocation>
</comment>